<sequence length="71" mass="8266">MFAQFHLLNIFKLAQLFNIGSISKINTSKKGKKQQPPKPRKVVFKKSIPALNQGFAIWVHRKTCFLIHQKF</sequence>
<dbReference type="EMBL" id="CP033169">
    <property type="protein sequence ID" value="AYO31662.1"/>
    <property type="molecule type" value="Genomic_DNA"/>
</dbReference>
<evidence type="ECO:0000313" key="2">
    <source>
        <dbReference type="Proteomes" id="UP000280960"/>
    </source>
</evidence>
<organism evidence="1 2">
    <name type="scientific">Biomaibacter acetigenes</name>
    <dbReference type="NCBI Taxonomy" id="2316383"/>
    <lineage>
        <taxon>Bacteria</taxon>
        <taxon>Bacillati</taxon>
        <taxon>Bacillota</taxon>
        <taxon>Clostridia</taxon>
        <taxon>Thermosediminibacterales</taxon>
        <taxon>Tepidanaerobacteraceae</taxon>
        <taxon>Biomaibacter</taxon>
    </lineage>
</organism>
<evidence type="ECO:0000313" key="1">
    <source>
        <dbReference type="EMBL" id="AYO31662.1"/>
    </source>
</evidence>
<proteinExistence type="predicted"/>
<keyword evidence="2" id="KW-1185">Reference proteome</keyword>
<name>A0A3G2R848_9FIRM</name>
<dbReference type="Proteomes" id="UP000280960">
    <property type="component" value="Chromosome"/>
</dbReference>
<gene>
    <name evidence="1" type="ORF">D2962_14585</name>
</gene>
<protein>
    <submittedName>
        <fullName evidence="1">Uncharacterized protein</fullName>
    </submittedName>
</protein>
<accession>A0A3G2R848</accession>
<dbReference type="AlphaFoldDB" id="A0A3G2R848"/>
<dbReference type="KEGG" id="bacg:D2962_14585"/>
<reference evidence="1 2" key="1">
    <citation type="submission" date="2018-10" db="EMBL/GenBank/DDBJ databases">
        <authorList>
            <person name="Zhang X."/>
        </authorList>
    </citation>
    <scope>NUCLEOTIDE SEQUENCE [LARGE SCALE GENOMIC DNA]</scope>
    <source>
        <strain evidence="1 2">SK-G1</strain>
    </source>
</reference>